<protein>
    <submittedName>
        <fullName evidence="1">Uncharacterized protein</fullName>
    </submittedName>
</protein>
<accession>A0A2G5SW59</accession>
<gene>
    <name evidence="1" type="primary">Cnig_chr_X.g24872</name>
    <name evidence="1" type="ORF">B9Z55_024872</name>
</gene>
<evidence type="ECO:0000313" key="2">
    <source>
        <dbReference type="Proteomes" id="UP000230233"/>
    </source>
</evidence>
<name>A0A2G5SW59_9PELO</name>
<comment type="caution">
    <text evidence="1">The sequence shown here is derived from an EMBL/GenBank/DDBJ whole genome shotgun (WGS) entry which is preliminary data.</text>
</comment>
<evidence type="ECO:0000313" key="1">
    <source>
        <dbReference type="EMBL" id="PIC19260.1"/>
    </source>
</evidence>
<organism evidence="1 2">
    <name type="scientific">Caenorhabditis nigoni</name>
    <dbReference type="NCBI Taxonomy" id="1611254"/>
    <lineage>
        <taxon>Eukaryota</taxon>
        <taxon>Metazoa</taxon>
        <taxon>Ecdysozoa</taxon>
        <taxon>Nematoda</taxon>
        <taxon>Chromadorea</taxon>
        <taxon>Rhabditida</taxon>
        <taxon>Rhabditina</taxon>
        <taxon>Rhabditomorpha</taxon>
        <taxon>Rhabditoidea</taxon>
        <taxon>Rhabditidae</taxon>
        <taxon>Peloderinae</taxon>
        <taxon>Caenorhabditis</taxon>
    </lineage>
</organism>
<proteinExistence type="predicted"/>
<dbReference type="AlphaFoldDB" id="A0A2G5SW59"/>
<dbReference type="EMBL" id="PDUG01000006">
    <property type="protein sequence ID" value="PIC19260.1"/>
    <property type="molecule type" value="Genomic_DNA"/>
</dbReference>
<dbReference type="Proteomes" id="UP000230233">
    <property type="component" value="Chromosome X"/>
</dbReference>
<keyword evidence="2" id="KW-1185">Reference proteome</keyword>
<sequence>MIYSRKIANEVVRCKDTNRRHWKTMKDPIILSEQPITLKDDWKFVVNGGNIPVEKFKCRASLWLHGTRGEGDIVFMNNKGIRKLSEWCEEGIDFSNVKVSIQGTEDSKKLVEGTYQIFIMFEKIKSNGRKETLYLKKQAIVVFKVGSLLKL</sequence>
<reference evidence="2" key="1">
    <citation type="submission" date="2017-10" db="EMBL/GenBank/DDBJ databases">
        <title>Rapid genome shrinkage in a self-fertile nematode reveals novel sperm competition proteins.</title>
        <authorList>
            <person name="Yin D."/>
            <person name="Schwarz E.M."/>
            <person name="Thomas C.G."/>
            <person name="Felde R.L."/>
            <person name="Korf I.F."/>
            <person name="Cutter A.D."/>
            <person name="Schartner C.M."/>
            <person name="Ralston E.J."/>
            <person name="Meyer B.J."/>
            <person name="Haag E.S."/>
        </authorList>
    </citation>
    <scope>NUCLEOTIDE SEQUENCE [LARGE SCALE GENOMIC DNA]</scope>
    <source>
        <strain evidence="2">JU1422</strain>
    </source>
</reference>